<dbReference type="AlphaFoldDB" id="A0A814P9T6"/>
<protein>
    <submittedName>
        <fullName evidence="1">Uncharacterized protein</fullName>
    </submittedName>
</protein>
<reference evidence="1" key="1">
    <citation type="submission" date="2021-02" db="EMBL/GenBank/DDBJ databases">
        <authorList>
            <person name="Nowell W R."/>
        </authorList>
    </citation>
    <scope>NUCLEOTIDE SEQUENCE</scope>
    <source>
        <strain evidence="1">Ploen Becks lab</strain>
    </source>
</reference>
<comment type="caution">
    <text evidence="1">The sequence shown here is derived from an EMBL/GenBank/DDBJ whole genome shotgun (WGS) entry which is preliminary data.</text>
</comment>
<evidence type="ECO:0000313" key="2">
    <source>
        <dbReference type="Proteomes" id="UP000663879"/>
    </source>
</evidence>
<organism evidence="1 2">
    <name type="scientific">Brachionus calyciflorus</name>
    <dbReference type="NCBI Taxonomy" id="104777"/>
    <lineage>
        <taxon>Eukaryota</taxon>
        <taxon>Metazoa</taxon>
        <taxon>Spiralia</taxon>
        <taxon>Gnathifera</taxon>
        <taxon>Rotifera</taxon>
        <taxon>Eurotatoria</taxon>
        <taxon>Monogononta</taxon>
        <taxon>Pseudotrocha</taxon>
        <taxon>Ploima</taxon>
        <taxon>Brachionidae</taxon>
        <taxon>Brachionus</taxon>
    </lineage>
</organism>
<sequence>LLGFVKMDRVNEFENLAQDCEQISNRLRGLAPTLGNVVEVVEANQNILHLFQNIQNQMDRGFQRLGRRINNVEARLINMQNSLTRVRLTVDKAEKLDLIRTINSSCVRENHPITWLKFRGRAFPHQANNKRQFNRLNNEQILNILNYYGLPVSANGERNRKRILNYIGVPN</sequence>
<evidence type="ECO:0000313" key="1">
    <source>
        <dbReference type="EMBL" id="CAF1103229.1"/>
    </source>
</evidence>
<dbReference type="EMBL" id="CAJNOC010007680">
    <property type="protein sequence ID" value="CAF1103229.1"/>
    <property type="molecule type" value="Genomic_DNA"/>
</dbReference>
<gene>
    <name evidence="1" type="ORF">OXX778_LOCUS21258</name>
</gene>
<keyword evidence="2" id="KW-1185">Reference proteome</keyword>
<proteinExistence type="predicted"/>
<dbReference type="Proteomes" id="UP000663879">
    <property type="component" value="Unassembled WGS sequence"/>
</dbReference>
<feature type="non-terminal residue" evidence="1">
    <location>
        <position position="1"/>
    </location>
</feature>
<dbReference type="OrthoDB" id="10207181at2759"/>
<name>A0A814P9T6_9BILA</name>
<accession>A0A814P9T6</accession>